<evidence type="ECO:0000313" key="1">
    <source>
        <dbReference type="EMBL" id="WFN35827.1"/>
    </source>
</evidence>
<dbReference type="Proteomes" id="UP001218895">
    <property type="component" value="Chromosome"/>
</dbReference>
<dbReference type="KEGG" id="manq:L1994_06585"/>
<sequence length="79" mass="8807">MKKKVSELEKYECGIIESIYGFKNELECMGIAVGTEIKSISGRDEKITVISLSNKKDEKNEIVLLNDVASEILVKTSEP</sequence>
<dbReference type="RefSeq" id="WP_278098666.1">
    <property type="nucleotide sequence ID" value="NZ_CP091092.1"/>
</dbReference>
<proteinExistence type="predicted"/>
<name>A0AAF0FLJ6_9EURY</name>
<reference evidence="1" key="1">
    <citation type="submission" date="2022-01" db="EMBL/GenBank/DDBJ databases">
        <title>Complete genome of Methanomicrobium antiquum DSM 21220.</title>
        <authorList>
            <person name="Chen S.-C."/>
            <person name="You Y.-T."/>
            <person name="Zhou Y.-Z."/>
            <person name="Lai M.-C."/>
        </authorList>
    </citation>
    <scope>NUCLEOTIDE SEQUENCE</scope>
    <source>
        <strain evidence="1">DSM 21220</strain>
    </source>
</reference>
<evidence type="ECO:0000313" key="2">
    <source>
        <dbReference type="Proteomes" id="UP001218895"/>
    </source>
</evidence>
<organism evidence="1 2">
    <name type="scientific">Methanomicrobium antiquum</name>
    <dbReference type="NCBI Taxonomy" id="487686"/>
    <lineage>
        <taxon>Archaea</taxon>
        <taxon>Methanobacteriati</taxon>
        <taxon>Methanobacteriota</taxon>
        <taxon>Stenosarchaea group</taxon>
        <taxon>Methanomicrobia</taxon>
        <taxon>Methanomicrobiales</taxon>
        <taxon>Methanomicrobiaceae</taxon>
        <taxon>Methanomicrobium</taxon>
    </lineage>
</organism>
<dbReference type="GeneID" id="79950049"/>
<dbReference type="EMBL" id="CP091092">
    <property type="protein sequence ID" value="WFN35827.1"/>
    <property type="molecule type" value="Genomic_DNA"/>
</dbReference>
<dbReference type="AlphaFoldDB" id="A0AAF0FLJ6"/>
<accession>A0AAF0FLJ6</accession>
<gene>
    <name evidence="1" type="ORF">L1994_06585</name>
</gene>
<protein>
    <submittedName>
        <fullName evidence="1">Uncharacterized protein</fullName>
    </submittedName>
</protein>
<keyword evidence="2" id="KW-1185">Reference proteome</keyword>